<protein>
    <recommendedName>
        <fullName evidence="4">SDR family oxidoreductase</fullName>
    </recommendedName>
</protein>
<dbReference type="Pfam" id="PF00106">
    <property type="entry name" value="adh_short"/>
    <property type="match status" value="1"/>
</dbReference>
<evidence type="ECO:0008006" key="4">
    <source>
        <dbReference type="Google" id="ProtNLM"/>
    </source>
</evidence>
<organism evidence="2 3">
    <name type="scientific">Nocardia nova</name>
    <dbReference type="NCBI Taxonomy" id="37330"/>
    <lineage>
        <taxon>Bacteria</taxon>
        <taxon>Bacillati</taxon>
        <taxon>Actinomycetota</taxon>
        <taxon>Actinomycetes</taxon>
        <taxon>Mycobacteriales</taxon>
        <taxon>Nocardiaceae</taxon>
        <taxon>Nocardia</taxon>
    </lineage>
</organism>
<proteinExistence type="inferred from homology"/>
<evidence type="ECO:0000313" key="2">
    <source>
        <dbReference type="EMBL" id="PPJ33962.1"/>
    </source>
</evidence>
<evidence type="ECO:0000256" key="1">
    <source>
        <dbReference type="ARBA" id="ARBA00006484"/>
    </source>
</evidence>
<evidence type="ECO:0000313" key="3">
    <source>
        <dbReference type="Proteomes" id="UP000239874"/>
    </source>
</evidence>
<dbReference type="InterPro" id="IPR002347">
    <property type="entry name" value="SDR_fam"/>
</dbReference>
<comment type="caution">
    <text evidence="2">The sequence shown here is derived from an EMBL/GenBank/DDBJ whole genome shotgun (WGS) entry which is preliminary data.</text>
</comment>
<dbReference type="AlphaFoldDB" id="A0A2S6AGR5"/>
<accession>A0A2S6AGR5</accession>
<dbReference type="EMBL" id="PSZC01000033">
    <property type="protein sequence ID" value="PPJ33962.1"/>
    <property type="molecule type" value="Genomic_DNA"/>
</dbReference>
<dbReference type="OrthoDB" id="5173603at2"/>
<sequence length="108" mass="11420">MITPRAPADATSISIGIKSLPVQAHYSAAKLAVDGLTKAAAIELGEYGIRVDSITCGVATPTVQDPNMVEVLRAHPNYGASMAACFPGFHSRARGHLRRGVYLASDLW</sequence>
<dbReference type="InterPro" id="IPR020904">
    <property type="entry name" value="Sc_DH/Rdtase_CS"/>
</dbReference>
<name>A0A2S6AGR5_9NOCA</name>
<reference evidence="2 3" key="1">
    <citation type="submission" date="2018-02" db="EMBL/GenBank/DDBJ databases">
        <title>8 Nocardia nova and 1 Nocardia cyriacigeorgica strain used for evolution to TMP-SMX.</title>
        <authorList>
            <person name="Mehta H."/>
            <person name="Weng J."/>
            <person name="Shamoo Y."/>
        </authorList>
    </citation>
    <scope>NUCLEOTIDE SEQUENCE [LARGE SCALE GENOMIC DNA]</scope>
    <source>
        <strain evidence="2 3">MDA3139</strain>
    </source>
</reference>
<dbReference type="PROSITE" id="PS00061">
    <property type="entry name" value="ADH_SHORT"/>
    <property type="match status" value="1"/>
</dbReference>
<dbReference type="PRINTS" id="PR00081">
    <property type="entry name" value="GDHRDH"/>
</dbReference>
<dbReference type="Proteomes" id="UP000239874">
    <property type="component" value="Unassembled WGS sequence"/>
</dbReference>
<gene>
    <name evidence="2" type="ORF">C5E45_31055</name>
</gene>
<dbReference type="Gene3D" id="3.40.50.720">
    <property type="entry name" value="NAD(P)-binding Rossmann-like Domain"/>
    <property type="match status" value="1"/>
</dbReference>
<dbReference type="InterPro" id="IPR036291">
    <property type="entry name" value="NAD(P)-bd_dom_sf"/>
</dbReference>
<dbReference type="SUPFAM" id="SSF51735">
    <property type="entry name" value="NAD(P)-binding Rossmann-fold domains"/>
    <property type="match status" value="1"/>
</dbReference>
<comment type="similarity">
    <text evidence="1">Belongs to the short-chain dehydrogenases/reductases (SDR) family.</text>
</comment>